<feature type="region of interest" description="Disordered" evidence="4">
    <location>
        <begin position="32"/>
        <end position="54"/>
    </location>
</feature>
<feature type="chain" id="PRO_5035251401" evidence="5">
    <location>
        <begin position="16"/>
        <end position="283"/>
    </location>
</feature>
<dbReference type="Pfam" id="PF04548">
    <property type="entry name" value="AIG1"/>
    <property type="match status" value="1"/>
</dbReference>
<dbReference type="PANTHER" id="PTHR10903:SF188">
    <property type="entry name" value="GTPASE IMAP FAMILY MEMBER 2-LIKE-RELATED"/>
    <property type="match status" value="1"/>
</dbReference>
<dbReference type="OrthoDB" id="8954335at2759"/>
<evidence type="ECO:0000259" key="6">
    <source>
        <dbReference type="PROSITE" id="PS51720"/>
    </source>
</evidence>
<keyword evidence="5" id="KW-0732">Signal</keyword>
<protein>
    <submittedName>
        <fullName evidence="8">GTPase IMAP family member 9-like</fullName>
    </submittedName>
</protein>
<keyword evidence="2" id="KW-0547">Nucleotide-binding</keyword>
<name>A0A6P8F1L0_CLUHA</name>
<feature type="signal peptide" evidence="5">
    <location>
        <begin position="1"/>
        <end position="15"/>
    </location>
</feature>
<dbReference type="PROSITE" id="PS51720">
    <property type="entry name" value="G_AIG1"/>
    <property type="match status" value="1"/>
</dbReference>
<dbReference type="Proteomes" id="UP000515152">
    <property type="component" value="Chromosome 24"/>
</dbReference>
<dbReference type="AlphaFoldDB" id="A0A6P8F1L0"/>
<evidence type="ECO:0000256" key="1">
    <source>
        <dbReference type="ARBA" id="ARBA00008535"/>
    </source>
</evidence>
<dbReference type="InterPro" id="IPR006703">
    <property type="entry name" value="G_AIG1"/>
</dbReference>
<feature type="compositionally biased region" description="Basic and acidic residues" evidence="4">
    <location>
        <begin position="255"/>
        <end position="271"/>
    </location>
</feature>
<evidence type="ECO:0000313" key="7">
    <source>
        <dbReference type="Proteomes" id="UP000515152"/>
    </source>
</evidence>
<comment type="similarity">
    <text evidence="1">Belongs to the TRAFAC class TrmE-Era-EngA-EngB-Septin-like GTPase superfamily. AIG1/Toc34/Toc159-like paraseptin GTPase family. IAN subfamily.</text>
</comment>
<evidence type="ECO:0000256" key="3">
    <source>
        <dbReference type="ARBA" id="ARBA00023134"/>
    </source>
</evidence>
<keyword evidence="7" id="KW-1185">Reference proteome</keyword>
<dbReference type="InterPro" id="IPR045058">
    <property type="entry name" value="GIMA/IAN/Toc"/>
</dbReference>
<dbReference type="GeneID" id="105892272"/>
<reference evidence="8" key="1">
    <citation type="submission" date="2025-08" db="UniProtKB">
        <authorList>
            <consortium name="RefSeq"/>
        </authorList>
    </citation>
    <scope>IDENTIFICATION</scope>
</reference>
<feature type="domain" description="AIG1-type G" evidence="6">
    <location>
        <begin position="54"/>
        <end position="253"/>
    </location>
</feature>
<dbReference type="PANTHER" id="PTHR10903">
    <property type="entry name" value="GTPASE, IMAP FAMILY MEMBER-RELATED"/>
    <property type="match status" value="1"/>
</dbReference>
<evidence type="ECO:0000256" key="4">
    <source>
        <dbReference type="SAM" id="MobiDB-lite"/>
    </source>
</evidence>
<dbReference type="CDD" id="cd01852">
    <property type="entry name" value="AIG1"/>
    <property type="match status" value="1"/>
</dbReference>
<accession>A0A6P8F1L0</accession>
<gene>
    <name evidence="8" type="primary">LOC105892272</name>
</gene>
<organism evidence="7 8">
    <name type="scientific">Clupea harengus</name>
    <name type="common">Atlantic herring</name>
    <dbReference type="NCBI Taxonomy" id="7950"/>
    <lineage>
        <taxon>Eukaryota</taxon>
        <taxon>Metazoa</taxon>
        <taxon>Chordata</taxon>
        <taxon>Craniata</taxon>
        <taxon>Vertebrata</taxon>
        <taxon>Euteleostomi</taxon>
        <taxon>Actinopterygii</taxon>
        <taxon>Neopterygii</taxon>
        <taxon>Teleostei</taxon>
        <taxon>Clupei</taxon>
        <taxon>Clupeiformes</taxon>
        <taxon>Clupeoidei</taxon>
        <taxon>Clupeidae</taxon>
        <taxon>Clupea</taxon>
    </lineage>
</organism>
<evidence type="ECO:0000313" key="8">
    <source>
        <dbReference type="RefSeq" id="XP_031417905.2"/>
    </source>
</evidence>
<dbReference type="GO" id="GO:0005525">
    <property type="term" value="F:GTP binding"/>
    <property type="evidence" value="ECO:0007669"/>
    <property type="project" value="UniProtKB-KW"/>
</dbReference>
<evidence type="ECO:0000256" key="5">
    <source>
        <dbReference type="SAM" id="SignalP"/>
    </source>
</evidence>
<sequence>MVLFFQLFLQPLCGCIESWRLELLDKLEATMEKSTAQPPKNRTRSRSCSPPPNMSPLRVVLLGKTGSGKSASANTILGRKAFKEGGSFESVTEKCSNQHTVVNGKEITVIDTPGLFDTEKPVEELNDEMEKCVEMSLPGPHAFLLVIRLDVRFTKEGKNAVKWIQENFGEEALKYTIVLFTHGDVLEGKPVKDVLRRSAALSSLTEQCGGKYHVFNNKSKYRTQVRELKEKIEAMAEKNGGANYTSEMYKVAQRRIREKEEREREEEEKMKGGGAAAFAVSFN</sequence>
<dbReference type="FunFam" id="3.40.50.300:FF:000366">
    <property type="entry name" value="GTPase, IMAP family member 2"/>
    <property type="match status" value="1"/>
</dbReference>
<feature type="region of interest" description="Disordered" evidence="4">
    <location>
        <begin position="255"/>
        <end position="283"/>
    </location>
</feature>
<dbReference type="KEGG" id="char:105892272"/>
<evidence type="ECO:0000256" key="2">
    <source>
        <dbReference type="ARBA" id="ARBA00022741"/>
    </source>
</evidence>
<keyword evidence="3" id="KW-0342">GTP-binding</keyword>
<proteinExistence type="inferred from homology"/>
<dbReference type="RefSeq" id="XP_031417905.2">
    <property type="nucleotide sequence ID" value="XM_031562045.2"/>
</dbReference>